<dbReference type="Gene3D" id="3.30.70.270">
    <property type="match status" value="2"/>
</dbReference>
<feature type="domain" description="Reverse transcriptase" evidence="9">
    <location>
        <begin position="1271"/>
        <end position="1447"/>
    </location>
</feature>
<dbReference type="Gene3D" id="3.10.10.10">
    <property type="entry name" value="HIV Type 1 Reverse Transcriptase, subunit A, domain 1"/>
    <property type="match status" value="1"/>
</dbReference>
<accession>A0A0N5BKN0</accession>
<evidence type="ECO:0000256" key="2">
    <source>
        <dbReference type="ARBA" id="ARBA00022679"/>
    </source>
</evidence>
<reference evidence="11" key="1">
    <citation type="submission" date="2017-02" db="UniProtKB">
        <authorList>
            <consortium name="WormBaseParasite"/>
        </authorList>
    </citation>
    <scope>IDENTIFICATION</scope>
</reference>
<dbReference type="Proteomes" id="UP000046392">
    <property type="component" value="Unplaced"/>
</dbReference>
<dbReference type="Pfam" id="PF00078">
    <property type="entry name" value="RVT_1"/>
    <property type="match status" value="1"/>
</dbReference>
<dbReference type="Gene3D" id="2.40.70.10">
    <property type="entry name" value="Acid Proteases"/>
    <property type="match status" value="1"/>
</dbReference>
<evidence type="ECO:0000313" key="11">
    <source>
        <dbReference type="WBParaSite" id="SPAL_0000648600.1"/>
    </source>
</evidence>
<evidence type="ECO:0000256" key="1">
    <source>
        <dbReference type="ARBA" id="ARBA00012493"/>
    </source>
</evidence>
<evidence type="ECO:0000256" key="7">
    <source>
        <dbReference type="SAM" id="Coils"/>
    </source>
</evidence>
<dbReference type="EC" id="2.7.7.49" evidence="1"/>
<dbReference type="FunFam" id="3.30.70.270:FF:000020">
    <property type="entry name" value="Transposon Tf2-6 polyprotein-like Protein"/>
    <property type="match status" value="1"/>
</dbReference>
<keyword evidence="10" id="KW-1185">Reference proteome</keyword>
<dbReference type="SUPFAM" id="SSF50630">
    <property type="entry name" value="Acid proteases"/>
    <property type="match status" value="1"/>
</dbReference>
<keyword evidence="6" id="KW-0511">Multifunctional enzyme</keyword>
<evidence type="ECO:0000313" key="10">
    <source>
        <dbReference type="Proteomes" id="UP000046392"/>
    </source>
</evidence>
<feature type="coiled-coil region" evidence="7">
    <location>
        <begin position="644"/>
        <end position="678"/>
    </location>
</feature>
<sequence>MKKLFKRNMDVEPDEAFKEQYNLLSTKWKKEQRETRNLPQLEQKKIYDRQQQELQDLFKSYRMDAMKYETQFTVPLLTDMEIELDIPTHEKELDETFRKEIGKVIPLLREFTITGLEKYVKVMEKAMLSLAKSMLRYEALNRIASPYLPTLLKKDKGMIMAYYNLFTSRIDATSTTLTESLEGMISLMEDDGHRARLGASSQPPRQGDTAVGSYIQKFNDFVSRIDGIRMDSLEMAANVPLRNERRRQFINGLNDKLRAAVTQPEYDAEWHAFTQAYVAGFTRLYPNQPIFGTQKTGKFQPFSTFRDQRHQQRHHQHHQHNNANDNKFRRQTSTNQPPKFLNHRNEQMKPRGYNNGYNRKPQFQKGHTPNSIVKKIHNVETELSRQSALLNTISTKLSLFDIGRHSLTLVALCCLIVGTAGSWECQEVPPYLPLTYQQHRYKASEFFSIKSGEMDTFCGSSKMNNAYLLGNMIITPGFNDTLETEVKYYNTSQCGSQELFITADESQIHLIEKKTHPLSDADFSVLMSIFAYHYSFNFTCPSPMEAETTIDNNSVVPNSPVKRPHKRPLLEDEIREEADMVSVNREKYDILLKTMKETSNDLTNVTTSLRAAVRDKEYAFRKYTDLEKSFNFTLATFNMASKNNSQLSQTLKTMESQNEMLKSNISSLTSEISNLKNINEILQFNNSRLSSQVTLALNKQSTSKSNISQLNFQLNAINQDYAILQSNSTQLQSQIKHLQSENKQLKNTNNQLHARIGNITADNNILSRLNKNYTTIIDILGKELRYEKDLHNNALRNETTHIQVLCEQRINEIQNQQSNVKQENLIIMENPTSTTIIDPKCTAYNNFVIWIENVKNLNLQGALISLPNSVASLITFLSTLLGTRLVNKVKSSTTTPLLQRRPINRKTEYATPVTQSTPSWKFGDGPLLQAVNNIQHEALPKILLFIGQQPTLTLLDTGASINVIHERTVSTLDRNLFTYTTKSDVTARSANGTEITLMGKLNLQIQLDKKKYVIECYVSPDITHDLILGRPGLSELGDLSISWSTNTAMIGEHKLKLQNVFEMQPTASITLQPQTHNILNARISQAPHLENCNVFTITSPRFKGSNHLVTYSIISPVKNNCINFIIDNIGNNPVTVDANTILGYVTLVEQLNENEIRITNDGYSSDEADIVDRLPPYPKSETTSPITQSEFFKLIQFDETNMDSLTRQRLLQILWKNRQCFYEYNNTPGAYNGPETLELSTIPHEIPKKIRHPQYPLEKELEIEKQVQDMLKNDMIEPSRTPYLSRINLIKKKNDEWRFVVDFRRINKLIAPQSHNIPRIDRILDKAAGKSYYTSLDLKNGFHQLTLDKNSRYLTGFPTHVGIFQYKRIPMGLVGSPDFFNYVMENIFSDINNFVYLDDILLTDSSPTFHLANIEKALTKANKLGLRFSLSKCLFFQKSLEYLGFIISKEGVRPNPLKTEALAKKEIPKNEKELRSFLGAANYYRKHIPAYSSLASILYDTIGSFVWTTAHTEAFEKLKAAIVKACTLSPPNPEIPYTILTDASNQGLGAALVQDTKPIAFASRTLKKAESMYAKAIGFVS</sequence>
<keyword evidence="2" id="KW-0808">Transferase</keyword>
<dbReference type="InterPro" id="IPR021109">
    <property type="entry name" value="Peptidase_aspartic_dom_sf"/>
</dbReference>
<dbReference type="InterPro" id="IPR043128">
    <property type="entry name" value="Rev_trsase/Diguanyl_cyclase"/>
</dbReference>
<dbReference type="PANTHER" id="PTHR37984:SF5">
    <property type="entry name" value="PROTEIN NYNRIN-LIKE"/>
    <property type="match status" value="1"/>
</dbReference>
<feature type="region of interest" description="Disordered" evidence="8">
    <location>
        <begin position="306"/>
        <end position="368"/>
    </location>
</feature>
<proteinExistence type="predicted"/>
<feature type="coiled-coil region" evidence="7">
    <location>
        <begin position="721"/>
        <end position="755"/>
    </location>
</feature>
<dbReference type="PROSITE" id="PS50878">
    <property type="entry name" value="RT_POL"/>
    <property type="match status" value="1"/>
</dbReference>
<dbReference type="PANTHER" id="PTHR37984">
    <property type="entry name" value="PROTEIN CBG26694"/>
    <property type="match status" value="1"/>
</dbReference>
<dbReference type="Pfam" id="PF17919">
    <property type="entry name" value="RT_RNaseH_2"/>
    <property type="match status" value="1"/>
</dbReference>
<evidence type="ECO:0000256" key="6">
    <source>
        <dbReference type="ARBA" id="ARBA00023268"/>
    </source>
</evidence>
<dbReference type="InterPro" id="IPR050951">
    <property type="entry name" value="Retrovirus_Pol_polyprotein"/>
</dbReference>
<dbReference type="SUPFAM" id="SSF56672">
    <property type="entry name" value="DNA/RNA polymerases"/>
    <property type="match status" value="1"/>
</dbReference>
<keyword evidence="4" id="KW-0540">Nuclease</keyword>
<dbReference type="InterPro" id="IPR000477">
    <property type="entry name" value="RT_dom"/>
</dbReference>
<evidence type="ECO:0000256" key="5">
    <source>
        <dbReference type="ARBA" id="ARBA00022759"/>
    </source>
</evidence>
<organism evidence="10 11">
    <name type="scientific">Strongyloides papillosus</name>
    <name type="common">Intestinal threadworm</name>
    <dbReference type="NCBI Taxonomy" id="174720"/>
    <lineage>
        <taxon>Eukaryota</taxon>
        <taxon>Metazoa</taxon>
        <taxon>Ecdysozoa</taxon>
        <taxon>Nematoda</taxon>
        <taxon>Chromadorea</taxon>
        <taxon>Rhabditida</taxon>
        <taxon>Tylenchina</taxon>
        <taxon>Panagrolaimomorpha</taxon>
        <taxon>Strongyloidoidea</taxon>
        <taxon>Strongyloididae</taxon>
        <taxon>Strongyloides</taxon>
    </lineage>
</organism>
<feature type="compositionally biased region" description="Basic residues" evidence="8">
    <location>
        <begin position="311"/>
        <end position="320"/>
    </location>
</feature>
<dbReference type="Pfam" id="PF13650">
    <property type="entry name" value="Asp_protease_2"/>
    <property type="match status" value="1"/>
</dbReference>
<evidence type="ECO:0000256" key="8">
    <source>
        <dbReference type="SAM" id="MobiDB-lite"/>
    </source>
</evidence>
<protein>
    <recommendedName>
        <fullName evidence="1">RNA-directed DNA polymerase</fullName>
        <ecNumber evidence="1">2.7.7.49</ecNumber>
    </recommendedName>
</protein>
<keyword evidence="3" id="KW-0548">Nucleotidyltransferase</keyword>
<dbReference type="STRING" id="174720.A0A0N5BKN0"/>
<keyword evidence="7" id="KW-0175">Coiled coil</keyword>
<dbReference type="CDD" id="cd01647">
    <property type="entry name" value="RT_LTR"/>
    <property type="match status" value="1"/>
</dbReference>
<evidence type="ECO:0000259" key="9">
    <source>
        <dbReference type="PROSITE" id="PS50878"/>
    </source>
</evidence>
<keyword evidence="5" id="KW-0255">Endonuclease</keyword>
<dbReference type="GO" id="GO:0004519">
    <property type="term" value="F:endonuclease activity"/>
    <property type="evidence" value="ECO:0007669"/>
    <property type="project" value="UniProtKB-KW"/>
</dbReference>
<dbReference type="InterPro" id="IPR041577">
    <property type="entry name" value="RT_RNaseH_2"/>
</dbReference>
<feature type="compositionally biased region" description="Polar residues" evidence="8">
    <location>
        <begin position="321"/>
        <end position="337"/>
    </location>
</feature>
<dbReference type="WBParaSite" id="SPAL_0000648600.1">
    <property type="protein sequence ID" value="SPAL_0000648600.1"/>
    <property type="gene ID" value="SPAL_0000648600"/>
</dbReference>
<dbReference type="InterPro" id="IPR043502">
    <property type="entry name" value="DNA/RNA_pol_sf"/>
</dbReference>
<evidence type="ECO:0000256" key="3">
    <source>
        <dbReference type="ARBA" id="ARBA00022695"/>
    </source>
</evidence>
<keyword evidence="5" id="KW-0378">Hydrolase</keyword>
<name>A0A0N5BKN0_STREA</name>
<dbReference type="GO" id="GO:0003964">
    <property type="term" value="F:RNA-directed DNA polymerase activity"/>
    <property type="evidence" value="ECO:0007669"/>
    <property type="project" value="UniProtKB-EC"/>
</dbReference>
<dbReference type="CDD" id="cd00303">
    <property type="entry name" value="retropepsin_like"/>
    <property type="match status" value="1"/>
</dbReference>
<evidence type="ECO:0000256" key="4">
    <source>
        <dbReference type="ARBA" id="ARBA00022722"/>
    </source>
</evidence>